<name>A0ACC0XLP2_9ROSI</name>
<sequence length="51" mass="5984">MPCLFKGKKRERSLQEYIGSFYSPGYSWLYPRLSFDMKDLLHTMGTGTFQA</sequence>
<accession>A0ACC0XLP2</accession>
<dbReference type="Proteomes" id="UP001163603">
    <property type="component" value="Chromosome 12"/>
</dbReference>
<dbReference type="EMBL" id="CM047747">
    <property type="protein sequence ID" value="KAJ0018326.1"/>
    <property type="molecule type" value="Genomic_DNA"/>
</dbReference>
<evidence type="ECO:0000313" key="1">
    <source>
        <dbReference type="EMBL" id="KAJ0018326.1"/>
    </source>
</evidence>
<organism evidence="1 2">
    <name type="scientific">Pistacia integerrima</name>
    <dbReference type="NCBI Taxonomy" id="434235"/>
    <lineage>
        <taxon>Eukaryota</taxon>
        <taxon>Viridiplantae</taxon>
        <taxon>Streptophyta</taxon>
        <taxon>Embryophyta</taxon>
        <taxon>Tracheophyta</taxon>
        <taxon>Spermatophyta</taxon>
        <taxon>Magnoliopsida</taxon>
        <taxon>eudicotyledons</taxon>
        <taxon>Gunneridae</taxon>
        <taxon>Pentapetalae</taxon>
        <taxon>rosids</taxon>
        <taxon>malvids</taxon>
        <taxon>Sapindales</taxon>
        <taxon>Anacardiaceae</taxon>
        <taxon>Pistacia</taxon>
    </lineage>
</organism>
<reference evidence="2" key="1">
    <citation type="journal article" date="2023" name="G3 (Bethesda)">
        <title>Genome assembly and association tests identify interacting loci associated with vigor, precocity, and sex in interspecific pistachio rootstocks.</title>
        <authorList>
            <person name="Palmer W."/>
            <person name="Jacygrad E."/>
            <person name="Sagayaradj S."/>
            <person name="Cavanaugh K."/>
            <person name="Han R."/>
            <person name="Bertier L."/>
            <person name="Beede B."/>
            <person name="Kafkas S."/>
            <person name="Golino D."/>
            <person name="Preece J."/>
            <person name="Michelmore R."/>
        </authorList>
    </citation>
    <scope>NUCLEOTIDE SEQUENCE [LARGE SCALE GENOMIC DNA]</scope>
</reference>
<protein>
    <submittedName>
        <fullName evidence="1">Uncharacterized protein</fullName>
    </submittedName>
</protein>
<evidence type="ECO:0000313" key="2">
    <source>
        <dbReference type="Proteomes" id="UP001163603"/>
    </source>
</evidence>
<proteinExistence type="predicted"/>
<keyword evidence="2" id="KW-1185">Reference proteome</keyword>
<comment type="caution">
    <text evidence="1">The sequence shown here is derived from an EMBL/GenBank/DDBJ whole genome shotgun (WGS) entry which is preliminary data.</text>
</comment>
<gene>
    <name evidence="1" type="ORF">Pint_11047</name>
</gene>